<keyword evidence="2" id="KW-0472">Membrane</keyword>
<feature type="coiled-coil region" evidence="1">
    <location>
        <begin position="372"/>
        <end position="442"/>
    </location>
</feature>
<evidence type="ECO:0000313" key="4">
    <source>
        <dbReference type="EMBL" id="TDM07469.1"/>
    </source>
</evidence>
<sequence length="969" mass="113459">MKIKSLEIYGYGRLQQRTYNLDRSFTQIFGENETGKSTMQLFIHSILFGFPEAGDEPRLMPRFSTTYGGSLLLEVGGDDMFIERVYRNGMEELTVRFNDLLKDEAWLSQKLNFITKDTYRQIFSFDVLRLQHVHQLTEKKLQNYLLQAGVFGSTEYASLEEKLEEEKTHLISDNHESGELYDHVLELTNLEIQIRDEESKLEQYDIHESRAYQLRGKIDLLNSHIEQLSVIQQRKQKEMMFHADMKEWKQLEHQLNIEPITFPDNGIERFESLKRQSYNTDRDIMLRAEKVESLTKEMTGIELMPDHAYEAAQQLLKEEPVIKQHEKTLKTLDREILDKQAALHAMQSDIGWTDYYDVPLSSQLKEQVVYNVAEKERLVSQLDQLNRELEQAKSEETLTENERLELILHIVSDDQYNDGIQLTAQKDELAQKTELYNKLNSEQKKQALIEETRRKRLNIVYSVLGTAALIAAIYFFFSALVIPAIALLAIPIVMIILLLMNKPSLNHHGMIMEDEINSLEQSITALSGRLDKSFKLAEQQEFRERMTVLSRELEAHGRKEQQLQSRIEKKKDEFTSIGKELIQTKEQLHLPADFEDSLLHHAYRTIDKMQQLSATIAQLKEQYSAEQSALEKFNEQLSHFDHKWDIEHLTLVFQELNTLVKSEDKKRVQQLRLTEQLALSERELAAVKKSAEEMNNETMQLFSDAGATDEAAYYTRYNNYTQYKNNFERHQLLSRKLEDENFTYEVNTELAYTSAEDLRIAEAELSNQLNQLKNALQSEQFELHQTEQAMHALEHDTTLSELNYRYEIERQIVNRMAKAHGALSYIEKLISVHRQKVKEQRIPHIIGEASQIFSTLTEGRYIAVMYESELVVKHKDGQVYHPTELSQSTKELLYITMRLSLIQHLHQLYPLPIIIDDAFVHFDKQRKDFITEYLMKNENNQVLYFTPNRSANIPSKNTLVLERHDKETK</sequence>
<dbReference type="PANTHER" id="PTHR41259">
    <property type="entry name" value="DOUBLE-STRAND BREAK REPAIR RAD50 ATPASE, PUTATIVE-RELATED"/>
    <property type="match status" value="1"/>
</dbReference>
<evidence type="ECO:0000313" key="5">
    <source>
        <dbReference type="Proteomes" id="UP000294802"/>
    </source>
</evidence>
<dbReference type="Gene3D" id="3.40.50.300">
    <property type="entry name" value="P-loop containing nucleotide triphosphate hydrolases"/>
    <property type="match status" value="2"/>
</dbReference>
<dbReference type="OrthoDB" id="9764467at2"/>
<dbReference type="RefSeq" id="WP_133444260.1">
    <property type="nucleotide sequence ID" value="NZ_SCWB01000014.1"/>
</dbReference>
<feature type="transmembrane region" description="Helical" evidence="2">
    <location>
        <begin position="482"/>
        <end position="500"/>
    </location>
</feature>
<dbReference type="Proteomes" id="UP000294802">
    <property type="component" value="Unassembled WGS sequence"/>
</dbReference>
<feature type="transmembrane region" description="Helical" evidence="2">
    <location>
        <begin position="459"/>
        <end position="476"/>
    </location>
</feature>
<organism evidence="4 5">
    <name type="scientific">Macrococcus lamae</name>
    <dbReference type="NCBI Taxonomy" id="198484"/>
    <lineage>
        <taxon>Bacteria</taxon>
        <taxon>Bacillati</taxon>
        <taxon>Bacillota</taxon>
        <taxon>Bacilli</taxon>
        <taxon>Bacillales</taxon>
        <taxon>Staphylococcaceae</taxon>
        <taxon>Macrococcus</taxon>
    </lineage>
</organism>
<dbReference type="AlphaFoldDB" id="A0A4R6BSZ6"/>
<gene>
    <name evidence="4" type="ORF">ERX29_08470</name>
</gene>
<comment type="caution">
    <text evidence="4">The sequence shown here is derived from an EMBL/GenBank/DDBJ whole genome shotgun (WGS) entry which is preliminary data.</text>
</comment>
<evidence type="ECO:0000256" key="2">
    <source>
        <dbReference type="SAM" id="Phobius"/>
    </source>
</evidence>
<dbReference type="PANTHER" id="PTHR41259:SF1">
    <property type="entry name" value="DOUBLE-STRAND BREAK REPAIR RAD50 ATPASE, PUTATIVE-RELATED"/>
    <property type="match status" value="1"/>
</dbReference>
<proteinExistence type="predicted"/>
<dbReference type="Pfam" id="PF13514">
    <property type="entry name" value="AAA_27"/>
    <property type="match status" value="1"/>
</dbReference>
<dbReference type="EMBL" id="SCWB01000014">
    <property type="protein sequence ID" value="TDM07469.1"/>
    <property type="molecule type" value="Genomic_DNA"/>
</dbReference>
<keyword evidence="1" id="KW-0175">Coiled coil</keyword>
<feature type="coiled-coil region" evidence="1">
    <location>
        <begin position="609"/>
        <end position="636"/>
    </location>
</feature>
<accession>A0A4R6BSZ6</accession>
<reference evidence="4 5" key="1">
    <citation type="submission" date="2019-01" db="EMBL/GenBank/DDBJ databases">
        <title>Draft genome sequences of the type strains of six Macrococcus species.</title>
        <authorList>
            <person name="Mazhar S."/>
            <person name="Altermann E."/>
            <person name="Hill C."/>
            <person name="Mcauliffe O."/>
        </authorList>
    </citation>
    <scope>NUCLEOTIDE SEQUENCE [LARGE SCALE GENOMIC DNA]</scope>
    <source>
        <strain evidence="4 5">CCM4815</strain>
    </source>
</reference>
<dbReference type="SUPFAM" id="SSF52540">
    <property type="entry name" value="P-loop containing nucleoside triphosphate hydrolases"/>
    <property type="match status" value="1"/>
</dbReference>
<keyword evidence="2" id="KW-1133">Transmembrane helix</keyword>
<evidence type="ECO:0000259" key="3">
    <source>
        <dbReference type="Pfam" id="PF13514"/>
    </source>
</evidence>
<dbReference type="InterPro" id="IPR027417">
    <property type="entry name" value="P-loop_NTPase"/>
</dbReference>
<keyword evidence="2" id="KW-0812">Transmembrane</keyword>
<dbReference type="InterPro" id="IPR038734">
    <property type="entry name" value="YhaN_AAA"/>
</dbReference>
<feature type="coiled-coil region" evidence="1">
    <location>
        <begin position="677"/>
        <end position="796"/>
    </location>
</feature>
<evidence type="ECO:0000256" key="1">
    <source>
        <dbReference type="SAM" id="Coils"/>
    </source>
</evidence>
<name>A0A4R6BSZ6_9STAP</name>
<protein>
    <recommendedName>
        <fullName evidence="3">YhaN AAA domain-containing protein</fullName>
    </recommendedName>
</protein>
<feature type="domain" description="YhaN AAA" evidence="3">
    <location>
        <begin position="1"/>
        <end position="202"/>
    </location>
</feature>
<keyword evidence="5" id="KW-1185">Reference proteome</keyword>